<sequence length="185" mass="21528">MQNNAYQIEPFEKRLARFKNGSPVESIETLLNSIDNFFNNEIILTSAKYQTSLLFLGIHSVALTISEIFWDLSGEVGFKKFLETFMDGDTENIKFSFVSDKIHSWRNILAHQWLASSGYEIQYDYEMKAGFEISDNLLRINPKIYCEQYIKAFSAGGKIWGYDKLFTTVELENAKQRIIDKFEKK</sequence>
<gene>
    <name evidence="1" type="ORF">UV20_C0040G0011</name>
</gene>
<evidence type="ECO:0000313" key="1">
    <source>
        <dbReference type="EMBL" id="KKS54140.1"/>
    </source>
</evidence>
<protein>
    <submittedName>
        <fullName evidence="1">Uncharacterized protein</fullName>
    </submittedName>
</protein>
<evidence type="ECO:0000313" key="2">
    <source>
        <dbReference type="Proteomes" id="UP000034837"/>
    </source>
</evidence>
<dbReference type="EMBL" id="LCDO01000040">
    <property type="protein sequence ID" value="KKS54140.1"/>
    <property type="molecule type" value="Genomic_DNA"/>
</dbReference>
<comment type="caution">
    <text evidence="1">The sequence shown here is derived from an EMBL/GenBank/DDBJ whole genome shotgun (WGS) entry which is preliminary data.</text>
</comment>
<name>A0A0G0ZZH9_9BACT</name>
<organism evidence="1 2">
    <name type="scientific">Candidatus Magasanikbacteria bacterium GW2011_GWA2_42_32</name>
    <dbReference type="NCBI Taxonomy" id="1619039"/>
    <lineage>
        <taxon>Bacteria</taxon>
        <taxon>Candidatus Magasanikiibacteriota</taxon>
    </lineage>
</organism>
<accession>A0A0G0ZZH9</accession>
<dbReference type="Proteomes" id="UP000034837">
    <property type="component" value="Unassembled WGS sequence"/>
</dbReference>
<proteinExistence type="predicted"/>
<reference evidence="1 2" key="1">
    <citation type="journal article" date="2015" name="Nature">
        <title>rRNA introns, odd ribosomes, and small enigmatic genomes across a large radiation of phyla.</title>
        <authorList>
            <person name="Brown C.T."/>
            <person name="Hug L.A."/>
            <person name="Thomas B.C."/>
            <person name="Sharon I."/>
            <person name="Castelle C.J."/>
            <person name="Singh A."/>
            <person name="Wilkins M.J."/>
            <person name="Williams K.H."/>
            <person name="Banfield J.F."/>
        </authorList>
    </citation>
    <scope>NUCLEOTIDE SEQUENCE [LARGE SCALE GENOMIC DNA]</scope>
</reference>
<dbReference type="AlphaFoldDB" id="A0A0G0ZZH9"/>